<protein>
    <submittedName>
        <fullName evidence="1">NBS-LRR type resistance protein</fullName>
    </submittedName>
</protein>
<dbReference type="EMBL" id="SSTE01014036">
    <property type="protein sequence ID" value="KAA0046486.1"/>
    <property type="molecule type" value="Genomic_DNA"/>
</dbReference>
<reference evidence="1 2" key="1">
    <citation type="submission" date="2019-08" db="EMBL/GenBank/DDBJ databases">
        <title>Draft genome sequences of two oriental melons (Cucumis melo L. var makuwa).</title>
        <authorList>
            <person name="Kwon S.-Y."/>
        </authorList>
    </citation>
    <scope>NUCLEOTIDE SEQUENCE [LARGE SCALE GENOMIC DNA]</scope>
    <source>
        <strain evidence="2">cv. SW 3</strain>
        <tissue evidence="1">Leaf</tissue>
    </source>
</reference>
<evidence type="ECO:0000313" key="2">
    <source>
        <dbReference type="Proteomes" id="UP000321393"/>
    </source>
</evidence>
<evidence type="ECO:0000313" key="1">
    <source>
        <dbReference type="EMBL" id="KAA0046486.1"/>
    </source>
</evidence>
<gene>
    <name evidence="1" type="ORF">E6C27_scaffold543G00680</name>
</gene>
<accession>A0A5A7TWX0</accession>
<sequence>MAATGRTQLDEVRGDRWRSDLRLKEEDRRIGGGGRSECTNERSWTTDGWASTTADERGGSVAKIHQRKHKENQTRPYGLHASFLPLAGLPLAIPLPEKLKRKRSRDLEGYTYQSRDPEGCTYQSSNPEGCTYQSRDPEGYRAYKIERGWLGSSQLGWLSSNRLSWGNHEQLGFRALDGSRRFANDARRRSDDRLLCRETMSGGRSSPAFPWLSRLCWLETGKEMLGMVADGKFTGEMDAVHRLEEEGDDGWLRMHNQFDFQSDLCQTNQNHSDSVGQISHMHLKYSHKTITTILTRNTTIVELQMKVETVQSMQPGH</sequence>
<dbReference type="Proteomes" id="UP000321393">
    <property type="component" value="Unassembled WGS sequence"/>
</dbReference>
<comment type="caution">
    <text evidence="1">The sequence shown here is derived from an EMBL/GenBank/DDBJ whole genome shotgun (WGS) entry which is preliminary data.</text>
</comment>
<organism evidence="1 2">
    <name type="scientific">Cucumis melo var. makuwa</name>
    <name type="common">Oriental melon</name>
    <dbReference type="NCBI Taxonomy" id="1194695"/>
    <lineage>
        <taxon>Eukaryota</taxon>
        <taxon>Viridiplantae</taxon>
        <taxon>Streptophyta</taxon>
        <taxon>Embryophyta</taxon>
        <taxon>Tracheophyta</taxon>
        <taxon>Spermatophyta</taxon>
        <taxon>Magnoliopsida</taxon>
        <taxon>eudicotyledons</taxon>
        <taxon>Gunneridae</taxon>
        <taxon>Pentapetalae</taxon>
        <taxon>rosids</taxon>
        <taxon>fabids</taxon>
        <taxon>Cucurbitales</taxon>
        <taxon>Cucurbitaceae</taxon>
        <taxon>Benincaseae</taxon>
        <taxon>Cucumis</taxon>
    </lineage>
</organism>
<name>A0A5A7TWX0_CUCMM</name>
<proteinExistence type="predicted"/>
<dbReference type="AlphaFoldDB" id="A0A5A7TWX0"/>